<feature type="domain" description="NADH:quinone oxidoreductase/Mrp antiporter transmembrane" evidence="7">
    <location>
        <begin position="175"/>
        <end position="470"/>
    </location>
</feature>
<keyword evidence="5" id="KW-1003">Cell membrane</keyword>
<feature type="transmembrane region" description="Helical" evidence="5">
    <location>
        <begin position="31"/>
        <end position="53"/>
    </location>
</feature>
<dbReference type="PRINTS" id="PR01434">
    <property type="entry name" value="NADHDHGNASE5"/>
</dbReference>
<dbReference type="EMBL" id="FLUV01002407">
    <property type="protein sequence ID" value="SBW28673.1"/>
    <property type="molecule type" value="Genomic_DNA"/>
</dbReference>
<feature type="transmembrane region" description="Helical" evidence="5">
    <location>
        <begin position="420"/>
        <end position="440"/>
    </location>
</feature>
<feature type="transmembrane region" description="Helical" evidence="5">
    <location>
        <begin position="211"/>
        <end position="235"/>
    </location>
</feature>
<dbReference type="Proteomes" id="UP000199013">
    <property type="component" value="Unassembled WGS sequence"/>
</dbReference>
<evidence type="ECO:0000256" key="3">
    <source>
        <dbReference type="ARBA" id="ARBA00022989"/>
    </source>
</evidence>
<feature type="transmembrane region" description="Helical" evidence="5">
    <location>
        <begin position="292"/>
        <end position="313"/>
    </location>
</feature>
<keyword evidence="2 5" id="KW-0812">Transmembrane</keyword>
<dbReference type="NCBIfam" id="TIGR01770">
    <property type="entry name" value="NDH_I_N"/>
    <property type="match status" value="1"/>
</dbReference>
<keyword evidence="5" id="KW-0520">NAD</keyword>
<keyword evidence="5" id="KW-0874">Quinone</keyword>
<dbReference type="GO" id="GO:0042773">
    <property type="term" value="P:ATP synthesis coupled electron transport"/>
    <property type="evidence" value="ECO:0007669"/>
    <property type="project" value="InterPro"/>
</dbReference>
<evidence type="ECO:0000313" key="9">
    <source>
        <dbReference type="Proteomes" id="UP000199013"/>
    </source>
</evidence>
<dbReference type="GO" id="GO:0008137">
    <property type="term" value="F:NADH dehydrogenase (ubiquinone) activity"/>
    <property type="evidence" value="ECO:0007669"/>
    <property type="project" value="InterPro"/>
</dbReference>
<reference evidence="9" key="1">
    <citation type="submission" date="2016-02" db="EMBL/GenBank/DDBJ databases">
        <authorList>
            <person name="Wibberg D."/>
        </authorList>
    </citation>
    <scope>NUCLEOTIDE SEQUENCE [LARGE SCALE GENOMIC DNA]</scope>
</reference>
<comment type="catalytic activity">
    <reaction evidence="5">
        <text>a quinone + NADH + 5 H(+)(in) = a quinol + NAD(+) + 4 H(+)(out)</text>
        <dbReference type="Rhea" id="RHEA:57888"/>
        <dbReference type="ChEBI" id="CHEBI:15378"/>
        <dbReference type="ChEBI" id="CHEBI:24646"/>
        <dbReference type="ChEBI" id="CHEBI:57540"/>
        <dbReference type="ChEBI" id="CHEBI:57945"/>
        <dbReference type="ChEBI" id="CHEBI:132124"/>
    </reaction>
</comment>
<feature type="transmembrane region" description="Helical" evidence="5">
    <location>
        <begin position="65"/>
        <end position="83"/>
    </location>
</feature>
<dbReference type="EC" id="7.1.1.-" evidence="5"/>
<organism evidence="8 9">
    <name type="scientific">Candidatus Protofrankia californiensis</name>
    <dbReference type="NCBI Taxonomy" id="1839754"/>
    <lineage>
        <taxon>Bacteria</taxon>
        <taxon>Bacillati</taxon>
        <taxon>Actinomycetota</taxon>
        <taxon>Actinomycetes</taxon>
        <taxon>Frankiales</taxon>
        <taxon>Frankiaceae</taxon>
        <taxon>Protofrankia</taxon>
    </lineage>
</organism>
<evidence type="ECO:0000313" key="8">
    <source>
        <dbReference type="EMBL" id="SBW28673.1"/>
    </source>
</evidence>
<keyword evidence="3 5" id="KW-1133">Transmembrane helix</keyword>
<name>A0A1C3PFP3_9ACTN</name>
<comment type="subcellular location">
    <subcellularLocation>
        <location evidence="5">Cell membrane</location>
        <topology evidence="5">Multi-pass membrane protein</topology>
    </subcellularLocation>
    <subcellularLocation>
        <location evidence="1">Endomembrane system</location>
        <topology evidence="1">Multi-pass membrane protein</topology>
    </subcellularLocation>
    <subcellularLocation>
        <location evidence="6">Membrane</location>
        <topology evidence="6">Multi-pass membrane protein</topology>
    </subcellularLocation>
</comment>
<comment type="function">
    <text evidence="5">NDH-1 shuttles electrons from NADH, via FMN and iron-sulfur (Fe-S) centers, to quinones in the respiratory chain. The immediate electron acceptor for the enzyme in this species is believed to be a menaquinone. Couples the redox reaction to proton translocation (for every two electrons transferred, four hydrogen ions are translocated across the cytoplasmic membrane), and thus conserves the redox energy in a proton gradient.</text>
</comment>
<dbReference type="Pfam" id="PF00361">
    <property type="entry name" value="Proton_antipo_M"/>
    <property type="match status" value="1"/>
</dbReference>
<comment type="subunit">
    <text evidence="5">NDH-1 is composed of 14 different subunits. Subunits NuoA, H, J, K, L, M, N constitute the membrane sector of the complex.</text>
</comment>
<feature type="transmembrane region" description="Helical" evidence="5">
    <location>
        <begin position="103"/>
        <end position="121"/>
    </location>
</feature>
<evidence type="ECO:0000256" key="2">
    <source>
        <dbReference type="ARBA" id="ARBA00022692"/>
    </source>
</evidence>
<feature type="transmembrane region" description="Helical" evidence="5">
    <location>
        <begin position="500"/>
        <end position="518"/>
    </location>
</feature>
<comment type="similarity">
    <text evidence="5">Belongs to the complex I subunit 2 family.</text>
</comment>
<dbReference type="HAMAP" id="MF_00445">
    <property type="entry name" value="NDH1_NuoN_1"/>
    <property type="match status" value="1"/>
</dbReference>
<dbReference type="PANTHER" id="PTHR22773">
    <property type="entry name" value="NADH DEHYDROGENASE"/>
    <property type="match status" value="1"/>
</dbReference>
<feature type="transmembrane region" description="Helical" evidence="5">
    <location>
        <begin position="460"/>
        <end position="480"/>
    </location>
</feature>
<dbReference type="NCBIfam" id="NF004441">
    <property type="entry name" value="PRK05777.1-4"/>
    <property type="match status" value="1"/>
</dbReference>
<feature type="transmembrane region" description="Helical" evidence="5">
    <location>
        <begin position="255"/>
        <end position="280"/>
    </location>
</feature>
<gene>
    <name evidence="5 8" type="primary">nuoN</name>
    <name evidence="8" type="ORF">FDG2_5840</name>
</gene>
<dbReference type="GO" id="GO:0048038">
    <property type="term" value="F:quinone binding"/>
    <property type="evidence" value="ECO:0007669"/>
    <property type="project" value="UniProtKB-KW"/>
</dbReference>
<dbReference type="GO" id="GO:0005886">
    <property type="term" value="C:plasma membrane"/>
    <property type="evidence" value="ECO:0007669"/>
    <property type="project" value="UniProtKB-SubCell"/>
</dbReference>
<keyword evidence="4 5" id="KW-0472">Membrane</keyword>
<feature type="transmembrane region" description="Helical" evidence="5">
    <location>
        <begin position="158"/>
        <end position="174"/>
    </location>
</feature>
<dbReference type="AlphaFoldDB" id="A0A1C3PFP3"/>
<keyword evidence="8" id="KW-0560">Oxidoreductase</keyword>
<evidence type="ECO:0000256" key="5">
    <source>
        <dbReference type="HAMAP-Rule" id="MF_00445"/>
    </source>
</evidence>
<keyword evidence="5" id="KW-1278">Translocase</keyword>
<sequence length="536" mass="55649">MSATASAIAGQDALAQHILAQSTQGTIDVPTIQYSALSPIIIVFGVALAGVLIDAFAPAKARRGIQPLLAAAGFVAAFVAVVLLHTRRQVLAAGSLAIDGPTLFMEGAILAFALLAVLLVAERRLDSSGGAIVASAAITPGSPGAAAQRSSAEVQTEVYPLMAFSVAGMLLFVSSNTLLIMFIALEILSLPLYLLAGLARRHRLLSQEAAMKYFLLGAFSSAFFIYGLAFIYGYAGSVNLGRIADAAGKVGANDTYLYLGMALLGIGLFFKIGAAPFHSWTPDVYQGAPTPITAFMAAGTKVAAFGALLRVFYVSFGGLRWDWRPMVWIIAILTMVVGAVLALTQRDIKRMLAYSAVAHAGFLLTGLAAANSDGLSGSLFYLVAYGFTTIAAFGLVTMVRTGDGEASDLSQWQGLGRRSPVLAGIFAFLLLALAGIPLTSGFTGKFAVFQAAVAGDATPLVVVALITSAIAAFFYVRVIVLMFFQEPGADGPIIVTRPTLTYAAVGIGAIMTLLLGVAPQPLLELAGTAATSGFVR</sequence>
<dbReference type="InterPro" id="IPR001750">
    <property type="entry name" value="ND/Mrp_TM"/>
</dbReference>
<dbReference type="GO" id="GO:0050136">
    <property type="term" value="F:NADH dehydrogenase (quinone) (non-electrogenic) activity"/>
    <property type="evidence" value="ECO:0007669"/>
    <property type="project" value="UniProtKB-UniRule"/>
</dbReference>
<evidence type="ECO:0000256" key="1">
    <source>
        <dbReference type="ARBA" id="ARBA00004127"/>
    </source>
</evidence>
<keyword evidence="9" id="KW-1185">Reference proteome</keyword>
<protein>
    <recommendedName>
        <fullName evidence="5">NADH-quinone oxidoreductase subunit N</fullName>
        <ecNumber evidence="5">7.1.1.-</ecNumber>
    </recommendedName>
    <alternativeName>
        <fullName evidence="5">NADH dehydrogenase I subunit N</fullName>
    </alternativeName>
    <alternativeName>
        <fullName evidence="5">NDH-1 subunit N</fullName>
    </alternativeName>
</protein>
<accession>A0A1C3PFP3</accession>
<feature type="transmembrane region" description="Helical" evidence="5">
    <location>
        <begin position="325"/>
        <end position="344"/>
    </location>
</feature>
<evidence type="ECO:0000256" key="4">
    <source>
        <dbReference type="ARBA" id="ARBA00023136"/>
    </source>
</evidence>
<evidence type="ECO:0000256" key="6">
    <source>
        <dbReference type="RuleBase" id="RU000320"/>
    </source>
</evidence>
<dbReference type="InterPro" id="IPR010096">
    <property type="entry name" value="NADH-Q_OxRdtase_suN/2"/>
</dbReference>
<dbReference type="GO" id="GO:0012505">
    <property type="term" value="C:endomembrane system"/>
    <property type="evidence" value="ECO:0007669"/>
    <property type="project" value="UniProtKB-SubCell"/>
</dbReference>
<feature type="transmembrane region" description="Helical" evidence="5">
    <location>
        <begin position="378"/>
        <end position="399"/>
    </location>
</feature>
<evidence type="ECO:0000259" key="7">
    <source>
        <dbReference type="Pfam" id="PF00361"/>
    </source>
</evidence>
<proteinExistence type="inferred from homology"/>
<keyword evidence="5" id="KW-0813">Transport</keyword>